<proteinExistence type="predicted"/>
<dbReference type="Pfam" id="PF07313">
    <property type="entry name" value="AmiA-like"/>
    <property type="match status" value="1"/>
</dbReference>
<feature type="compositionally biased region" description="Basic residues" evidence="1">
    <location>
        <begin position="36"/>
        <end position="52"/>
    </location>
</feature>
<evidence type="ECO:0000313" key="2">
    <source>
        <dbReference type="EMBL" id="MCX5614815.1"/>
    </source>
</evidence>
<evidence type="ECO:0000313" key="3">
    <source>
        <dbReference type="Proteomes" id="UP001165648"/>
    </source>
</evidence>
<sequence length="312" mass="35356">MSKGHSHNHTLKRRAFLAGIGMGGLGLYRPTYARRHPLAPHPHHKVAPTHHKLPSDAPPLEALSDSTRQQLSQLIAIAPHRSRQERIVLMSQFMKGTPYLAQPLIGSATTQEELILSWRGVNCMTFVEIILAASRSLTVEQFIHALIATRYRHYHVAFTERRHFFSDWLHGTPVLCRDLGPHFPYAQRILKTLNLKIPSSSVPSPSTTPSMDRYLPGIPLKKRLITYLPTGPLLEDLRHNNVKGRIKNGDVIGIYSPLPGLDVFHIGLAIWHGHELLFRNASSLPEHRYVVDTPLTTYLKERRGILIYRPIL</sequence>
<dbReference type="EMBL" id="JANIDW010000003">
    <property type="protein sequence ID" value="MCX5614815.1"/>
    <property type="molecule type" value="Genomic_DNA"/>
</dbReference>
<dbReference type="InterPro" id="IPR010846">
    <property type="entry name" value="AmiA-like"/>
</dbReference>
<feature type="region of interest" description="Disordered" evidence="1">
    <location>
        <begin position="36"/>
        <end position="62"/>
    </location>
</feature>
<dbReference type="SUPFAM" id="SSF54001">
    <property type="entry name" value="Cysteine proteinases"/>
    <property type="match status" value="1"/>
</dbReference>
<gene>
    <name evidence="2" type="ORF">NQF64_06105</name>
</gene>
<keyword evidence="3" id="KW-1185">Reference proteome</keyword>
<dbReference type="InterPro" id="IPR038765">
    <property type="entry name" value="Papain-like_cys_pep_sf"/>
</dbReference>
<dbReference type="Proteomes" id="UP001165648">
    <property type="component" value="Unassembled WGS sequence"/>
</dbReference>
<dbReference type="Gene3D" id="2.30.260.10">
    <property type="entry name" value="putative xylanase like domain"/>
    <property type="match status" value="1"/>
</dbReference>
<name>A0ABT3W6W5_9PROT</name>
<organism evidence="2 3">
    <name type="scientific">Bombella saccharophila</name>
    <dbReference type="NCBI Taxonomy" id="2967338"/>
    <lineage>
        <taxon>Bacteria</taxon>
        <taxon>Pseudomonadati</taxon>
        <taxon>Pseudomonadota</taxon>
        <taxon>Alphaproteobacteria</taxon>
        <taxon>Acetobacterales</taxon>
        <taxon>Acetobacteraceae</taxon>
        <taxon>Bombella</taxon>
    </lineage>
</organism>
<accession>A0ABT3W6W5</accession>
<reference evidence="2 3" key="1">
    <citation type="submission" date="2022-07" db="EMBL/GenBank/DDBJ databases">
        <title>Bombella genomes.</title>
        <authorList>
            <person name="Harer L."/>
            <person name="Styblova S."/>
            <person name="Ehrmann M."/>
        </authorList>
    </citation>
    <scope>NUCLEOTIDE SEQUENCE [LARGE SCALE GENOMIC DNA]</scope>
    <source>
        <strain evidence="2 3">TMW 2.2558</strain>
    </source>
</reference>
<dbReference type="Gene3D" id="1.10.3670.10">
    <property type="entry name" value="Putative xylanase like domain"/>
    <property type="match status" value="1"/>
</dbReference>
<comment type="caution">
    <text evidence="2">The sequence shown here is derived from an EMBL/GenBank/DDBJ whole genome shotgun (WGS) entry which is preliminary data.</text>
</comment>
<protein>
    <submittedName>
        <fullName evidence="2">DUF1460 domain-containing protein</fullName>
    </submittedName>
</protein>
<dbReference type="RefSeq" id="WP_266106834.1">
    <property type="nucleotide sequence ID" value="NZ_JANIDW010000003.1"/>
</dbReference>
<evidence type="ECO:0000256" key="1">
    <source>
        <dbReference type="SAM" id="MobiDB-lite"/>
    </source>
</evidence>